<evidence type="ECO:0000313" key="2">
    <source>
        <dbReference type="Proteomes" id="UP000054995"/>
    </source>
</evidence>
<gene>
    <name evidence="1" type="ORF">T4D_14022</name>
</gene>
<dbReference type="AlphaFoldDB" id="A0A0V1FD29"/>
<dbReference type="Proteomes" id="UP000054995">
    <property type="component" value="Unassembled WGS sequence"/>
</dbReference>
<comment type="caution">
    <text evidence="1">The sequence shown here is derived from an EMBL/GenBank/DDBJ whole genome shotgun (WGS) entry which is preliminary data.</text>
</comment>
<evidence type="ECO:0000313" key="1">
    <source>
        <dbReference type="EMBL" id="KRY83959.1"/>
    </source>
</evidence>
<protein>
    <submittedName>
        <fullName evidence="1">Uncharacterized protein</fullName>
    </submittedName>
</protein>
<reference evidence="1 2" key="1">
    <citation type="submission" date="2015-01" db="EMBL/GenBank/DDBJ databases">
        <title>Evolution of Trichinella species and genotypes.</title>
        <authorList>
            <person name="Korhonen P.K."/>
            <person name="Edoardo P."/>
            <person name="Giuseppe L.R."/>
            <person name="Gasser R.B."/>
        </authorList>
    </citation>
    <scope>NUCLEOTIDE SEQUENCE [LARGE SCALE GENOMIC DNA]</scope>
    <source>
        <strain evidence="1">ISS470</strain>
    </source>
</reference>
<dbReference type="EMBL" id="JYDT01000126">
    <property type="protein sequence ID" value="KRY83959.1"/>
    <property type="molecule type" value="Genomic_DNA"/>
</dbReference>
<keyword evidence="2" id="KW-1185">Reference proteome</keyword>
<sequence length="88" mass="9862">MNSKSVNRMQNPLAQNCSFLTTAKDGDVLQNVAMKQFVEHENLKAKLTASKCSMIDHCAGGISKLLLFLNKHVLCMYVMYEKIAVPEQ</sequence>
<organism evidence="1 2">
    <name type="scientific">Trichinella pseudospiralis</name>
    <name type="common">Parasitic roundworm</name>
    <dbReference type="NCBI Taxonomy" id="6337"/>
    <lineage>
        <taxon>Eukaryota</taxon>
        <taxon>Metazoa</taxon>
        <taxon>Ecdysozoa</taxon>
        <taxon>Nematoda</taxon>
        <taxon>Enoplea</taxon>
        <taxon>Dorylaimia</taxon>
        <taxon>Trichinellida</taxon>
        <taxon>Trichinellidae</taxon>
        <taxon>Trichinella</taxon>
    </lineage>
</organism>
<name>A0A0V1FD29_TRIPS</name>
<proteinExistence type="predicted"/>
<accession>A0A0V1FD29</accession>